<gene>
    <name evidence="1" type="ORF">SBAD_LOCUS1441</name>
</gene>
<evidence type="ECO:0000313" key="1">
    <source>
        <dbReference type="EMBL" id="VDO94348.1"/>
    </source>
</evidence>
<proteinExistence type="predicted"/>
<evidence type="ECO:0000313" key="2">
    <source>
        <dbReference type="Proteomes" id="UP000270296"/>
    </source>
</evidence>
<dbReference type="WBParaSite" id="SBAD_0000150301-mRNA-1">
    <property type="protein sequence ID" value="SBAD_0000150301-mRNA-1"/>
    <property type="gene ID" value="SBAD_0000150301"/>
</dbReference>
<evidence type="ECO:0000313" key="3">
    <source>
        <dbReference type="WBParaSite" id="SBAD_0000150301-mRNA-1"/>
    </source>
</evidence>
<accession>A0A183ICU7</accession>
<name>A0A183ICU7_9BILA</name>
<dbReference type="AlphaFoldDB" id="A0A183ICU7"/>
<reference evidence="3" key="1">
    <citation type="submission" date="2016-06" db="UniProtKB">
        <authorList>
            <consortium name="WormBaseParasite"/>
        </authorList>
    </citation>
    <scope>IDENTIFICATION</scope>
</reference>
<organism evidence="3">
    <name type="scientific">Soboliphyme baturini</name>
    <dbReference type="NCBI Taxonomy" id="241478"/>
    <lineage>
        <taxon>Eukaryota</taxon>
        <taxon>Metazoa</taxon>
        <taxon>Ecdysozoa</taxon>
        <taxon>Nematoda</taxon>
        <taxon>Enoplea</taxon>
        <taxon>Dorylaimia</taxon>
        <taxon>Dioctophymatida</taxon>
        <taxon>Dioctophymatoidea</taxon>
        <taxon>Soboliphymatidae</taxon>
        <taxon>Soboliphyme</taxon>
    </lineage>
</organism>
<reference evidence="1 2" key="2">
    <citation type="submission" date="2018-11" db="EMBL/GenBank/DDBJ databases">
        <authorList>
            <consortium name="Pathogen Informatics"/>
        </authorList>
    </citation>
    <scope>NUCLEOTIDE SEQUENCE [LARGE SCALE GENOMIC DNA]</scope>
</reference>
<keyword evidence="2" id="KW-1185">Reference proteome</keyword>
<sequence length="292" mass="32090">MAVHAVHRPSSRLLFVVGAASDRCDAVSMSLMLRCIGNLLRGTGFLPGMADSKIATLRNYSDHLCSSYLNYKLCASEDLLTRCHDIGRVAQSLYDYVCSPDVRKHLQTHSACLKHMDQDPSVLFCELTIKGKLEKLYAMKPEEHQAKAKQLCDMIEKYDKCASTAYLSKCGSKAWEIKFEFVKRSVALDPNMNCRNLVAPKPTQAISKNIDVDTGASTSVRRRHSFGSQAETSLGTNFSSSSSSCAGHVTSANLTCHLTRNRSVRPITPLPLIHSSDAAVVVNGHHMGRVVD</sequence>
<protein>
    <submittedName>
        <fullName evidence="3">DUF19 domain-containing protein</fullName>
    </submittedName>
</protein>
<dbReference type="EMBL" id="UZAM01006827">
    <property type="protein sequence ID" value="VDO94348.1"/>
    <property type="molecule type" value="Genomic_DNA"/>
</dbReference>
<dbReference type="Proteomes" id="UP000270296">
    <property type="component" value="Unassembled WGS sequence"/>
</dbReference>